<dbReference type="SMART" id="SM00449">
    <property type="entry name" value="SPRY"/>
    <property type="match status" value="1"/>
</dbReference>
<dbReference type="AlphaFoldDB" id="A0A4P9Y893"/>
<dbReference type="InterPro" id="IPR035782">
    <property type="entry name" value="SPRY_RanBP9/10"/>
</dbReference>
<dbReference type="InterPro" id="IPR003877">
    <property type="entry name" value="SPRY_dom"/>
</dbReference>
<dbReference type="InterPro" id="IPR050618">
    <property type="entry name" value="Ubq-SigPath_Reg"/>
</dbReference>
<feature type="domain" description="B30.2/SPRY" evidence="2">
    <location>
        <begin position="1"/>
        <end position="180"/>
    </location>
</feature>
<reference evidence="4" key="1">
    <citation type="journal article" date="2018" name="Nat. Microbiol.">
        <title>Leveraging single-cell genomics to expand the fungal tree of life.</title>
        <authorList>
            <person name="Ahrendt S.R."/>
            <person name="Quandt C.A."/>
            <person name="Ciobanu D."/>
            <person name="Clum A."/>
            <person name="Salamov A."/>
            <person name="Andreopoulos B."/>
            <person name="Cheng J.F."/>
            <person name="Woyke T."/>
            <person name="Pelin A."/>
            <person name="Henrissat B."/>
            <person name="Reynolds N.K."/>
            <person name="Benny G.L."/>
            <person name="Smith M.E."/>
            <person name="James T.Y."/>
            <person name="Grigoriev I.V."/>
        </authorList>
    </citation>
    <scope>NUCLEOTIDE SEQUENCE [LARGE SCALE GENOMIC DNA]</scope>
</reference>
<keyword evidence="3" id="KW-0430">Lectin</keyword>
<dbReference type="OrthoDB" id="25503at2759"/>
<sequence>DLTLPTRWSSTDKSAHIALVSPKPPLLHAAYTGQGKKDTDAASIRADKSVPVGCPFFYYEVNILSKGRDGYIGVGWSAEGLNLNRLPGWDKMSWGWHGDDGHLFTGSGTGTIFGPRFTTGDVVGCGLDAVQGCFFFTKNGLMLDRAFRESPFPHQVPLYPFLGFRTPREEALANFGQDPFKFDITAYVQARVAQQWRRIQGPLATGHRSPQDDMVEYVLGYLIYHAHAQAVSSFAQQVSLDSRILHHLLRKYGGNGGDKDAEARKFIELMRLVYDDEENERKDGETKTSKGKSSQWTGPGGEEEESQEKRMDQVMEYGQYLQEQWGHTQDQDILQALSDTFALVAYKDARKSPVAHLLRKQGRLDVAKELNAAIVGCEEDILGRTIRACGALGEVGRRLRVAPLSLVDLSRSCL</sequence>
<dbReference type="InterPro" id="IPR013320">
    <property type="entry name" value="ConA-like_dom_sf"/>
</dbReference>
<feature type="non-terminal residue" evidence="3">
    <location>
        <position position="1"/>
    </location>
</feature>
<dbReference type="InterPro" id="IPR043136">
    <property type="entry name" value="B30.2/SPRY_sf"/>
</dbReference>
<dbReference type="GO" id="GO:0030246">
    <property type="term" value="F:carbohydrate binding"/>
    <property type="evidence" value="ECO:0007669"/>
    <property type="project" value="UniProtKB-KW"/>
</dbReference>
<dbReference type="InterPro" id="IPR001870">
    <property type="entry name" value="B30.2/SPRY"/>
</dbReference>
<proteinExistence type="predicted"/>
<evidence type="ECO:0000259" key="2">
    <source>
        <dbReference type="PROSITE" id="PS50188"/>
    </source>
</evidence>
<dbReference type="Gene3D" id="2.60.120.920">
    <property type="match status" value="1"/>
</dbReference>
<feature type="region of interest" description="Disordered" evidence="1">
    <location>
        <begin position="278"/>
        <end position="310"/>
    </location>
</feature>
<dbReference type="PROSITE" id="PS50188">
    <property type="entry name" value="B302_SPRY"/>
    <property type="match status" value="1"/>
</dbReference>
<dbReference type="InterPro" id="IPR013144">
    <property type="entry name" value="CRA_dom"/>
</dbReference>
<evidence type="ECO:0000256" key="1">
    <source>
        <dbReference type="SAM" id="MobiDB-lite"/>
    </source>
</evidence>
<feature type="compositionally biased region" description="Basic and acidic residues" evidence="1">
    <location>
        <begin position="279"/>
        <end position="288"/>
    </location>
</feature>
<organism evidence="3 4">
    <name type="scientific">Piptocephalis cylindrospora</name>
    <dbReference type="NCBI Taxonomy" id="1907219"/>
    <lineage>
        <taxon>Eukaryota</taxon>
        <taxon>Fungi</taxon>
        <taxon>Fungi incertae sedis</taxon>
        <taxon>Zoopagomycota</taxon>
        <taxon>Zoopagomycotina</taxon>
        <taxon>Zoopagomycetes</taxon>
        <taxon>Zoopagales</taxon>
        <taxon>Piptocephalidaceae</taxon>
        <taxon>Piptocephalis</taxon>
    </lineage>
</organism>
<evidence type="ECO:0000313" key="4">
    <source>
        <dbReference type="Proteomes" id="UP000267251"/>
    </source>
</evidence>
<dbReference type="SMART" id="SM00757">
    <property type="entry name" value="CRA"/>
    <property type="match status" value="1"/>
</dbReference>
<protein>
    <submittedName>
        <fullName evidence="3">Concanavalin A-like lectin/glucanase domain-containing protein</fullName>
    </submittedName>
</protein>
<name>A0A4P9Y893_9FUNG</name>
<evidence type="ECO:0000313" key="3">
    <source>
        <dbReference type="EMBL" id="RKP15328.1"/>
    </source>
</evidence>
<dbReference type="SUPFAM" id="SSF49899">
    <property type="entry name" value="Concanavalin A-like lectins/glucanases"/>
    <property type="match status" value="1"/>
</dbReference>
<gene>
    <name evidence="3" type="ORF">BJ684DRAFT_7188</name>
</gene>
<dbReference type="Proteomes" id="UP000267251">
    <property type="component" value="Unassembled WGS sequence"/>
</dbReference>
<accession>A0A4P9Y893</accession>
<dbReference type="InterPro" id="IPR024964">
    <property type="entry name" value="CTLH/CRA"/>
</dbReference>
<dbReference type="CDD" id="cd12909">
    <property type="entry name" value="SPRY_RanBP9_10"/>
    <property type="match status" value="1"/>
</dbReference>
<dbReference type="Pfam" id="PF00622">
    <property type="entry name" value="SPRY"/>
    <property type="match status" value="1"/>
</dbReference>
<dbReference type="Pfam" id="PF10607">
    <property type="entry name" value="CTLH"/>
    <property type="match status" value="1"/>
</dbReference>
<dbReference type="EMBL" id="KZ987740">
    <property type="protein sequence ID" value="RKP15328.1"/>
    <property type="molecule type" value="Genomic_DNA"/>
</dbReference>
<keyword evidence="4" id="KW-1185">Reference proteome</keyword>
<dbReference type="PANTHER" id="PTHR12864">
    <property type="entry name" value="RAN BINDING PROTEIN 9-RELATED"/>
    <property type="match status" value="1"/>
</dbReference>